<dbReference type="GO" id="GO:0003700">
    <property type="term" value="F:DNA-binding transcription factor activity"/>
    <property type="evidence" value="ECO:0007669"/>
    <property type="project" value="TreeGrafter"/>
</dbReference>
<evidence type="ECO:0000313" key="6">
    <source>
        <dbReference type="EMBL" id="GID14041.1"/>
    </source>
</evidence>
<keyword evidence="3" id="KW-0804">Transcription</keyword>
<evidence type="ECO:0000259" key="5">
    <source>
        <dbReference type="PROSITE" id="PS50977"/>
    </source>
</evidence>
<name>A0A8J3J9A4_9ACTN</name>
<sequence length="200" mass="21633">MDTTRTGGLRERKKEQTRAALSWAALRLTVERGFDNVKVEDIATEAGVSPRTYNNYFSSKAEAIVWRHLNRARQAADVIRARPADEPLWDAVTAAVLAHAGSEHDEPDPEWTAGVRLMMTEPALLGEMHKAYAAANDACAEAIAERIGADPHDMYPRLVAGAVGVATQLASELWLTADPPVPLAALLRDALDELGGGLAR</sequence>
<dbReference type="PANTHER" id="PTHR30055">
    <property type="entry name" value="HTH-TYPE TRANSCRIPTIONAL REGULATOR RUTR"/>
    <property type="match status" value="1"/>
</dbReference>
<evidence type="ECO:0000256" key="3">
    <source>
        <dbReference type="ARBA" id="ARBA00023163"/>
    </source>
</evidence>
<keyword evidence="2 4" id="KW-0238">DNA-binding</keyword>
<evidence type="ECO:0000256" key="4">
    <source>
        <dbReference type="PROSITE-ProRule" id="PRU00335"/>
    </source>
</evidence>
<dbReference type="Gene3D" id="1.10.10.60">
    <property type="entry name" value="Homeodomain-like"/>
    <property type="match status" value="1"/>
</dbReference>
<reference evidence="6" key="1">
    <citation type="submission" date="2021-01" db="EMBL/GenBank/DDBJ databases">
        <title>Whole genome shotgun sequence of Actinocatenispora rupis NBRC 107355.</title>
        <authorList>
            <person name="Komaki H."/>
            <person name="Tamura T."/>
        </authorList>
    </citation>
    <scope>NUCLEOTIDE SEQUENCE</scope>
    <source>
        <strain evidence="6">NBRC 107355</strain>
    </source>
</reference>
<protein>
    <submittedName>
        <fullName evidence="6">TetR family transcriptional regulator</fullName>
    </submittedName>
</protein>
<keyword evidence="1" id="KW-0805">Transcription regulation</keyword>
<accession>A0A8J3J9A4</accession>
<evidence type="ECO:0000313" key="7">
    <source>
        <dbReference type="Proteomes" id="UP000612808"/>
    </source>
</evidence>
<dbReference type="InterPro" id="IPR041347">
    <property type="entry name" value="MftR_C"/>
</dbReference>
<dbReference type="Pfam" id="PF17754">
    <property type="entry name" value="TetR_C_14"/>
    <property type="match status" value="1"/>
</dbReference>
<dbReference type="AlphaFoldDB" id="A0A8J3J9A4"/>
<proteinExistence type="predicted"/>
<gene>
    <name evidence="6" type="ORF">Aru02nite_49300</name>
</gene>
<dbReference type="Gene3D" id="1.10.357.10">
    <property type="entry name" value="Tetracycline Repressor, domain 2"/>
    <property type="match status" value="1"/>
</dbReference>
<feature type="DNA-binding region" description="H-T-H motif" evidence="4">
    <location>
        <begin position="38"/>
        <end position="57"/>
    </location>
</feature>
<keyword evidence="7" id="KW-1185">Reference proteome</keyword>
<dbReference type="EMBL" id="BOMB01000028">
    <property type="protein sequence ID" value="GID14041.1"/>
    <property type="molecule type" value="Genomic_DNA"/>
</dbReference>
<dbReference type="InterPro" id="IPR050109">
    <property type="entry name" value="HTH-type_TetR-like_transc_reg"/>
</dbReference>
<dbReference type="PANTHER" id="PTHR30055:SF238">
    <property type="entry name" value="MYCOFACTOCIN BIOSYNTHESIS TRANSCRIPTIONAL REGULATOR MFTR-RELATED"/>
    <property type="match status" value="1"/>
</dbReference>
<evidence type="ECO:0000256" key="2">
    <source>
        <dbReference type="ARBA" id="ARBA00023125"/>
    </source>
</evidence>
<dbReference type="SUPFAM" id="SSF46689">
    <property type="entry name" value="Homeodomain-like"/>
    <property type="match status" value="1"/>
</dbReference>
<dbReference type="GO" id="GO:0000976">
    <property type="term" value="F:transcription cis-regulatory region binding"/>
    <property type="evidence" value="ECO:0007669"/>
    <property type="project" value="TreeGrafter"/>
</dbReference>
<comment type="caution">
    <text evidence="6">The sequence shown here is derived from an EMBL/GenBank/DDBJ whole genome shotgun (WGS) entry which is preliminary data.</text>
</comment>
<dbReference type="Pfam" id="PF00440">
    <property type="entry name" value="TetR_N"/>
    <property type="match status" value="1"/>
</dbReference>
<dbReference type="InterPro" id="IPR009057">
    <property type="entry name" value="Homeodomain-like_sf"/>
</dbReference>
<dbReference type="RefSeq" id="WP_203661608.1">
    <property type="nucleotide sequence ID" value="NZ_BAAAZM010000014.1"/>
</dbReference>
<evidence type="ECO:0000256" key="1">
    <source>
        <dbReference type="ARBA" id="ARBA00023015"/>
    </source>
</evidence>
<organism evidence="6 7">
    <name type="scientific">Actinocatenispora rupis</name>
    <dbReference type="NCBI Taxonomy" id="519421"/>
    <lineage>
        <taxon>Bacteria</taxon>
        <taxon>Bacillati</taxon>
        <taxon>Actinomycetota</taxon>
        <taxon>Actinomycetes</taxon>
        <taxon>Micromonosporales</taxon>
        <taxon>Micromonosporaceae</taxon>
        <taxon>Actinocatenispora</taxon>
    </lineage>
</organism>
<feature type="domain" description="HTH tetR-type" evidence="5">
    <location>
        <begin position="15"/>
        <end position="75"/>
    </location>
</feature>
<dbReference type="PROSITE" id="PS50977">
    <property type="entry name" value="HTH_TETR_2"/>
    <property type="match status" value="1"/>
</dbReference>
<dbReference type="InterPro" id="IPR001647">
    <property type="entry name" value="HTH_TetR"/>
</dbReference>
<dbReference type="Proteomes" id="UP000612808">
    <property type="component" value="Unassembled WGS sequence"/>
</dbReference>